<evidence type="ECO:0000313" key="14">
    <source>
        <dbReference type="EMBL" id="KAJ6262512.1"/>
    </source>
</evidence>
<evidence type="ECO:0000256" key="10">
    <source>
        <dbReference type="SAM" id="MobiDB-lite"/>
    </source>
</evidence>
<dbReference type="GO" id="GO:0070987">
    <property type="term" value="P:error-free translesion synthesis"/>
    <property type="evidence" value="ECO:0007669"/>
    <property type="project" value="UniProtKB-ARBA"/>
</dbReference>
<evidence type="ECO:0000256" key="1">
    <source>
        <dbReference type="ARBA" id="ARBA00004123"/>
    </source>
</evidence>
<keyword evidence="5 7" id="KW-0539">Nucleus</keyword>
<feature type="compositionally biased region" description="Low complexity" evidence="10">
    <location>
        <begin position="692"/>
        <end position="706"/>
    </location>
</feature>
<accession>A0AAD6J5M4</accession>
<comment type="caution">
    <text evidence="14">The sequence shown here is derived from an EMBL/GenBank/DDBJ whole genome shotgun (WGS) entry which is preliminary data.</text>
</comment>
<evidence type="ECO:0000256" key="7">
    <source>
        <dbReference type="RuleBase" id="RU000641"/>
    </source>
</evidence>
<feature type="compositionally biased region" description="Basic and acidic residues" evidence="10">
    <location>
        <begin position="1170"/>
        <end position="1185"/>
    </location>
</feature>
<dbReference type="PANTHER" id="PTHR28093">
    <property type="entry name" value="MORPHOGENESIS-RELATED PROTEIN MSB1"/>
    <property type="match status" value="1"/>
</dbReference>
<dbReference type="InterPro" id="IPR022649">
    <property type="entry name" value="Pr_cel_nuc_antig_C"/>
</dbReference>
<evidence type="ECO:0000259" key="11">
    <source>
        <dbReference type="Pfam" id="PF00705"/>
    </source>
</evidence>
<reference evidence="14" key="1">
    <citation type="submission" date="2023-01" db="EMBL/GenBank/DDBJ databases">
        <title>The chitinases involved in constricting ring structure development in the nematode-trapping fungus Drechslerella dactyloides.</title>
        <authorList>
            <person name="Wang R."/>
            <person name="Zhang L."/>
            <person name="Tang P."/>
            <person name="Li S."/>
            <person name="Liang L."/>
        </authorList>
    </citation>
    <scope>NUCLEOTIDE SEQUENCE</scope>
    <source>
        <strain evidence="14">YMF1.00031</strain>
    </source>
</reference>
<feature type="region of interest" description="Disordered" evidence="10">
    <location>
        <begin position="1165"/>
        <end position="1185"/>
    </location>
</feature>
<evidence type="ECO:0000256" key="4">
    <source>
        <dbReference type="ARBA" id="ARBA00023125"/>
    </source>
</evidence>
<proteinExistence type="inferred from homology"/>
<dbReference type="PROSITE" id="PS00293">
    <property type="entry name" value="PCNA_2"/>
    <property type="match status" value="1"/>
</dbReference>
<dbReference type="EMBL" id="JAQGDS010000003">
    <property type="protein sequence ID" value="KAJ6262512.1"/>
    <property type="molecule type" value="Genomic_DNA"/>
</dbReference>
<dbReference type="CDD" id="cd00577">
    <property type="entry name" value="PCNA"/>
    <property type="match status" value="1"/>
</dbReference>
<feature type="domain" description="Proliferating cell nuclear antigen PCNA C-terminal" evidence="12">
    <location>
        <begin position="1410"/>
        <end position="1536"/>
    </location>
</feature>
<dbReference type="Pfam" id="PF02747">
    <property type="entry name" value="PCNA_C"/>
    <property type="match status" value="1"/>
</dbReference>
<dbReference type="CDD" id="cd04401">
    <property type="entry name" value="RhoGAP_fMSB1"/>
    <property type="match status" value="1"/>
</dbReference>
<name>A0AAD6J5M4_DREDA</name>
<dbReference type="FunFam" id="3.10.150.10:FF:000008">
    <property type="entry name" value="Proliferating cell nuclear antigen"/>
    <property type="match status" value="1"/>
</dbReference>
<dbReference type="SUPFAM" id="SSF55979">
    <property type="entry name" value="DNA clamp"/>
    <property type="match status" value="2"/>
</dbReference>
<dbReference type="InterPro" id="IPR012965">
    <property type="entry name" value="Msb1/Mug8_dom"/>
</dbReference>
<dbReference type="PANTHER" id="PTHR28093:SF1">
    <property type="entry name" value="MORPHOGENESIS-RELATED PROTEIN MSB1"/>
    <property type="match status" value="1"/>
</dbReference>
<feature type="compositionally biased region" description="Polar residues" evidence="10">
    <location>
        <begin position="566"/>
        <end position="586"/>
    </location>
</feature>
<feature type="region of interest" description="Disordered" evidence="10">
    <location>
        <begin position="758"/>
        <end position="891"/>
    </location>
</feature>
<dbReference type="HAMAP" id="MF_00317">
    <property type="entry name" value="DNApol_clamp_arch"/>
    <property type="match status" value="1"/>
</dbReference>
<evidence type="ECO:0000256" key="5">
    <source>
        <dbReference type="ARBA" id="ARBA00023242"/>
    </source>
</evidence>
<feature type="compositionally biased region" description="Polar residues" evidence="10">
    <location>
        <begin position="853"/>
        <end position="866"/>
    </location>
</feature>
<dbReference type="InterPro" id="IPR022659">
    <property type="entry name" value="Pr_cel_nuc_antig_CS"/>
</dbReference>
<dbReference type="Pfam" id="PF08101">
    <property type="entry name" value="Msb1-Mug8_dom"/>
    <property type="match status" value="1"/>
</dbReference>
<dbReference type="NCBIfam" id="TIGR00590">
    <property type="entry name" value="pcna"/>
    <property type="match status" value="1"/>
</dbReference>
<organism evidence="14 15">
    <name type="scientific">Drechslerella dactyloides</name>
    <name type="common">Nematode-trapping fungus</name>
    <name type="synonym">Arthrobotrys dactyloides</name>
    <dbReference type="NCBI Taxonomy" id="74499"/>
    <lineage>
        <taxon>Eukaryota</taxon>
        <taxon>Fungi</taxon>
        <taxon>Dikarya</taxon>
        <taxon>Ascomycota</taxon>
        <taxon>Pezizomycotina</taxon>
        <taxon>Orbiliomycetes</taxon>
        <taxon>Orbiliales</taxon>
        <taxon>Orbiliaceae</taxon>
        <taxon>Drechslerella</taxon>
    </lineage>
</organism>
<feature type="compositionally biased region" description="Low complexity" evidence="10">
    <location>
        <begin position="1208"/>
        <end position="1217"/>
    </location>
</feature>
<feature type="region of interest" description="Disordered" evidence="10">
    <location>
        <begin position="916"/>
        <end position="968"/>
    </location>
</feature>
<feature type="compositionally biased region" description="Polar residues" evidence="10">
    <location>
        <begin position="937"/>
        <end position="951"/>
    </location>
</feature>
<dbReference type="GO" id="GO:0006275">
    <property type="term" value="P:regulation of DNA replication"/>
    <property type="evidence" value="ECO:0007669"/>
    <property type="project" value="InterPro"/>
</dbReference>
<feature type="region of interest" description="Disordered" evidence="10">
    <location>
        <begin position="1206"/>
        <end position="1233"/>
    </location>
</feature>
<dbReference type="Pfam" id="PF00705">
    <property type="entry name" value="PCNA_N"/>
    <property type="match status" value="1"/>
</dbReference>
<gene>
    <name evidence="14" type="ORF">Dda_3322</name>
</gene>
<dbReference type="GO" id="GO:0043626">
    <property type="term" value="C:PCNA complex"/>
    <property type="evidence" value="ECO:0007669"/>
    <property type="project" value="UniProtKB-ARBA"/>
</dbReference>
<feature type="region of interest" description="Disordered" evidence="10">
    <location>
        <begin position="1012"/>
        <end position="1036"/>
    </location>
</feature>
<evidence type="ECO:0000256" key="3">
    <source>
        <dbReference type="ARBA" id="ARBA00022705"/>
    </source>
</evidence>
<keyword evidence="4 8" id="KW-0238">DNA-binding</keyword>
<feature type="region of interest" description="Disordered" evidence="10">
    <location>
        <begin position="1"/>
        <end position="31"/>
    </location>
</feature>
<evidence type="ECO:0000259" key="12">
    <source>
        <dbReference type="Pfam" id="PF02747"/>
    </source>
</evidence>
<dbReference type="InterPro" id="IPR046938">
    <property type="entry name" value="DNA_clamp_sf"/>
</dbReference>
<feature type="compositionally biased region" description="Basic residues" evidence="10">
    <location>
        <begin position="541"/>
        <end position="557"/>
    </location>
</feature>
<feature type="region of interest" description="Disordered" evidence="10">
    <location>
        <begin position="600"/>
        <end position="620"/>
    </location>
</feature>
<feature type="region of interest" description="Disordered" evidence="10">
    <location>
        <begin position="668"/>
        <end position="729"/>
    </location>
</feature>
<evidence type="ECO:0000259" key="13">
    <source>
        <dbReference type="Pfam" id="PF08101"/>
    </source>
</evidence>
<dbReference type="Gene3D" id="3.10.150.10">
    <property type="entry name" value="DNA Polymerase III, subunit A, domain 2"/>
    <property type="match status" value="2"/>
</dbReference>
<dbReference type="InterPro" id="IPR000730">
    <property type="entry name" value="Pr_cel_nuc_antig"/>
</dbReference>
<evidence type="ECO:0000256" key="8">
    <source>
        <dbReference type="RuleBase" id="RU003671"/>
    </source>
</evidence>
<feature type="domain" description="Proliferating cell nuclear antigen PCNA N-terminal" evidence="11">
    <location>
        <begin position="1284"/>
        <end position="1406"/>
    </location>
</feature>
<evidence type="ECO:0000256" key="2">
    <source>
        <dbReference type="ARBA" id="ARBA00010462"/>
    </source>
</evidence>
<feature type="compositionally biased region" description="Pro residues" evidence="10">
    <location>
        <begin position="707"/>
        <end position="729"/>
    </location>
</feature>
<evidence type="ECO:0000256" key="9">
    <source>
        <dbReference type="SAM" id="Coils"/>
    </source>
</evidence>
<comment type="subcellular location">
    <subcellularLocation>
        <location evidence="1 7">Nucleus</location>
    </subcellularLocation>
</comment>
<comment type="function">
    <text evidence="6">This protein is an auxiliary protein of DNA polymerase delta and is involved in the control of eukaryotic DNA replication by increasing the polymerase's processibility during elongation of the leading strand. Involved in DNA repair.</text>
</comment>
<feature type="compositionally biased region" description="Basic and acidic residues" evidence="10">
    <location>
        <begin position="842"/>
        <end position="852"/>
    </location>
</feature>
<dbReference type="GO" id="GO:0003677">
    <property type="term" value="F:DNA binding"/>
    <property type="evidence" value="ECO:0007669"/>
    <property type="project" value="UniProtKB-KW"/>
</dbReference>
<sequence>MSFLKALRGKASPGKSKKSKGSDSQTTEVATKTPVYQDPWDKIQVSPEEISELVKACTTEIKSRGLTTPFFILPFRPSNEPSSARPFIRKYFSSELDFNGPLRGDRLIRELRLTDIMVLCSIMKWCWARIPGGVVSWDSYELFRVGEIDSEMSRNAFPTFIPLSVDSEARSAIIFDFFDLLSAIAANGKHNGLTPLKISRMAGWWAFEHTDNGFGFEGGYESYTKAALATCHLFFAYLRSLAPTGKGGVSVLPISLQQLLYDIQYPPAPSAFLKEQTSRIIMTVDTVSPTPFALLRRARNFDFGDESHPLQEFSEYEDPVQALTDESKRILKCISSANQSQKQGAAAAASGDQSWGRFQDLGFSALEDSEGSGDDDSIFGASGQTFKKRQQNNGKIIQKQKPIDLARPTTPSWADFMASGFGESATEARTPPPILLSPDKLLPAIETSRARSVQSNRRPEEALLEPGELASITTIMIDDAFWLVWMTSLAPEETLARKAVFGRCAMFDTVIRGIKWVIVEEKVKGALKNNSTDEIFLASKKDRKRTMRNRLTRRKSVDKREPAPQPNKQNGYSTASLSHRPTHYAEQQQTIRNTAATLRNRGHEAVARPRPNPPDRPAEKVMTTSSIMTLQPTIMKEASQAMTWAKNYDKAAIREAYLAGATSMASLNNPSQKSLPPAPLENGAGAYNTTTPSSPSVSSPRVISPPLASPRAPPPAPPPAPAPAPAPVTVPVPEPVKPVQTVTPKKVKDEPVSAASLEIISHKPQPAIPEPEAEFHEEHSPLSQTFTNISVSERATSPEISGEQGQKVSKLRKFFGNKSSTNRRASVQVQTSPKTLTVPGLAERRPSIRTKDPVSNGNNVTTTVSAEPTPFESFRTARETPPVSPKPIATRDTTPAASILEESAAKTEFSMFNQGPLDVPAFVPDDDDSSPSPSPIQPNASQTRFRTSNDNIPDVPATDSRYDISPPNEKVEEPIVEPVMEQLSPQVSPALEPVQDRWAQIKANAAARAKANQAAAATTTPAPPAANPAADGEESIESRVARIKARVAQLTSGMEHIKRRNKRLEGELSLFEERLGGADVDGMFPSSIVERFDNRKYIPKPKVGGKRQQEMEERYARALREEGEGEDGPEEPEMVLNEAYGWGAAYSRSEWLRMVVTLRPRLPQSYAPTYHDHDQDAEVSSREDWRDMYPHVPQSTLRRWFPHLYSQSSSSEPSEGGSESESDSGGEGSGPGHLGLYEAGAFSPVSCTPSATSSAEEVVLISDSFSPNPGSCYLPDSHIQTVKMLEARLEQAQILKKVVEAIKDLVQDCNFDCNDGGIQLQAMDNSHVALVSMSLRSDGFSPFRCDRNIALGINLNSLMKVLRAAANEDILTLKAEDQPDSLNLTFESSQADRMSEYDIKLMDIDQEHLGIPETDYAANISLPSAEFQRICRDLSALSESVSIEATKEGVKFACSGDIGNGSVTLRPHTNVEDESKSTKIDLTEPVNLTFSLKYLVNFCKASSLSPTVSLCLSNEVPLLVEYKMEAGYLRFYLAPKIGEDE</sequence>
<feature type="compositionally biased region" description="Polar residues" evidence="10">
    <location>
        <begin position="781"/>
        <end position="807"/>
    </location>
</feature>
<dbReference type="GO" id="GO:0030337">
    <property type="term" value="F:DNA polymerase processivity factor activity"/>
    <property type="evidence" value="ECO:0007669"/>
    <property type="project" value="InterPro"/>
</dbReference>
<feature type="compositionally biased region" description="Polar residues" evidence="10">
    <location>
        <begin position="817"/>
        <end position="835"/>
    </location>
</feature>
<dbReference type="Proteomes" id="UP001221413">
    <property type="component" value="Unassembled WGS sequence"/>
</dbReference>
<dbReference type="GO" id="GO:0006273">
    <property type="term" value="P:lagging strand elongation"/>
    <property type="evidence" value="ECO:0007669"/>
    <property type="project" value="UniProtKB-ARBA"/>
</dbReference>
<dbReference type="InterPro" id="IPR037508">
    <property type="entry name" value="Msb1/Mug8"/>
</dbReference>
<dbReference type="InterPro" id="IPR022648">
    <property type="entry name" value="Pr_cel_nuc_antig_N"/>
</dbReference>
<dbReference type="PRINTS" id="PR00339">
    <property type="entry name" value="PCNACYCLIN"/>
</dbReference>
<protein>
    <recommendedName>
        <fullName evidence="7">DNA sliding clamp PCNA</fullName>
    </recommendedName>
</protein>
<feature type="region of interest" description="Disordered" evidence="10">
    <location>
        <begin position="539"/>
        <end position="586"/>
    </location>
</feature>
<feature type="domain" description="Meiotically up-regulated protein Msb1/Mug8" evidence="13">
    <location>
        <begin position="44"/>
        <end position="522"/>
    </location>
</feature>
<evidence type="ECO:0000313" key="15">
    <source>
        <dbReference type="Proteomes" id="UP001221413"/>
    </source>
</evidence>
<feature type="coiled-coil region" evidence="9">
    <location>
        <begin position="1047"/>
        <end position="1074"/>
    </location>
</feature>
<keyword evidence="15" id="KW-1185">Reference proteome</keyword>
<keyword evidence="9" id="KW-0175">Coiled coil</keyword>
<keyword evidence="3 8" id="KW-0235">DNA replication</keyword>
<comment type="function">
    <text evidence="7">This protein is an auxiliary protein of DNA polymerase delta and is involved in the control of eukaryotic DNA replication by increasing the polymerase's processivity during elongation of the leading strand.</text>
</comment>
<comment type="similarity">
    <text evidence="2 8">Belongs to the PCNA family.</text>
</comment>
<dbReference type="PROSITE" id="PS01251">
    <property type="entry name" value="PCNA_1"/>
    <property type="match status" value="1"/>
</dbReference>
<dbReference type="FunFam" id="3.10.150.10:FF:000006">
    <property type="entry name" value="Proliferating cell nuclear antigen"/>
    <property type="match status" value="1"/>
</dbReference>
<evidence type="ECO:0000256" key="6">
    <source>
        <dbReference type="ARBA" id="ARBA00054163"/>
    </source>
</evidence>